<evidence type="ECO:0000313" key="1">
    <source>
        <dbReference type="EMBL" id="KQL18782.1"/>
    </source>
</evidence>
<evidence type="ECO:0008006" key="3">
    <source>
        <dbReference type="Google" id="ProtNLM"/>
    </source>
</evidence>
<proteinExistence type="predicted"/>
<dbReference type="InterPro" id="IPR056238">
    <property type="entry name" value="YunG-like"/>
</dbReference>
<protein>
    <recommendedName>
        <fullName evidence="3">YunG</fullName>
    </recommendedName>
</protein>
<dbReference type="STRING" id="1637975.AN957_09480"/>
<dbReference type="PATRIC" id="fig|1637975.4.peg.1663"/>
<comment type="caution">
    <text evidence="1">The sequence shown here is derived from an EMBL/GenBank/DDBJ whole genome shotgun (WGS) entry which is preliminary data.</text>
</comment>
<dbReference type="EMBL" id="LJIX01000006">
    <property type="protein sequence ID" value="KQL18782.1"/>
    <property type="molecule type" value="Genomic_DNA"/>
</dbReference>
<keyword evidence="2" id="KW-1185">Reference proteome</keyword>
<name>A0A0Q3QM24_9BACI</name>
<dbReference type="Pfam" id="PF24585">
    <property type="entry name" value="YunG"/>
    <property type="match status" value="1"/>
</dbReference>
<dbReference type="Proteomes" id="UP000050996">
    <property type="component" value="Unassembled WGS sequence"/>
</dbReference>
<dbReference type="RefSeq" id="WP_053475361.1">
    <property type="nucleotide sequence ID" value="NZ_CP041305.1"/>
</dbReference>
<dbReference type="AlphaFoldDB" id="A0A0Q3QM24"/>
<sequence length="133" mass="15660">MSSKKDELENLMRFLFQSWSIQSSSKWSEDNPAKGQCGVTALVVNDIFGGEILKTMLPDGWHFYNRVDGKCYDFTKSQFSEEINYKDIKSNREEAFLDTNQKQYKYLKRRVEKLIPIRQEVSVRLSETRAMNE</sequence>
<gene>
    <name evidence="1" type="ORF">AN957_09480</name>
</gene>
<organism evidence="1 2">
    <name type="scientific">Cytobacillus solani</name>
    <dbReference type="NCBI Taxonomy" id="1637975"/>
    <lineage>
        <taxon>Bacteria</taxon>
        <taxon>Bacillati</taxon>
        <taxon>Bacillota</taxon>
        <taxon>Bacilli</taxon>
        <taxon>Bacillales</taxon>
        <taxon>Bacillaceae</taxon>
        <taxon>Cytobacillus</taxon>
    </lineage>
</organism>
<reference evidence="1 2" key="1">
    <citation type="submission" date="2015-09" db="EMBL/GenBank/DDBJ databases">
        <title>Genome sequencing project for genomic taxonomy and phylogenomics of Bacillus-like bacteria.</title>
        <authorList>
            <person name="Liu B."/>
            <person name="Wang J."/>
            <person name="Zhu Y."/>
            <person name="Liu G."/>
            <person name="Chen Q."/>
            <person name="Chen Z."/>
            <person name="Lan J."/>
            <person name="Che J."/>
            <person name="Ge C."/>
            <person name="Shi H."/>
            <person name="Pan Z."/>
            <person name="Liu X."/>
        </authorList>
    </citation>
    <scope>NUCLEOTIDE SEQUENCE [LARGE SCALE GENOMIC DNA]</scope>
    <source>
        <strain evidence="1 2">FJAT-18043</strain>
    </source>
</reference>
<accession>A0A0Q3QM24</accession>
<evidence type="ECO:0000313" key="2">
    <source>
        <dbReference type="Proteomes" id="UP000050996"/>
    </source>
</evidence>